<dbReference type="EMBL" id="OMOF01000652">
    <property type="protein sequence ID" value="SPF53619.1"/>
    <property type="molecule type" value="Genomic_DNA"/>
</dbReference>
<organism evidence="2 3">
    <name type="scientific">Candidatus Desulfosporosinus infrequens</name>
    <dbReference type="NCBI Taxonomy" id="2043169"/>
    <lineage>
        <taxon>Bacteria</taxon>
        <taxon>Bacillati</taxon>
        <taxon>Bacillota</taxon>
        <taxon>Clostridia</taxon>
        <taxon>Eubacteriales</taxon>
        <taxon>Desulfitobacteriaceae</taxon>
        <taxon>Desulfosporosinus</taxon>
    </lineage>
</organism>
<sequence>MVVHWYKSKEVGWQSNIMVNGVGAVLSGVALAVIATTKFVHGAWLVIILIPILVLTFMKIHTHYLDVAKKLRIEDNHTFEHPEHIKVIVPVATFTRVVVNTVEYAISISNDVTAVHIVLDDEKAEKLRIRWEINYPNISLVMICSPYRSMLGPLLDYLDKVEKSTKPYELVMVLIPEFITDKWWQYFLHNQSGLILKSVLYFNRSYVIASVPYHLSEPRL</sequence>
<evidence type="ECO:0000313" key="2">
    <source>
        <dbReference type="EMBL" id="SPF53619.1"/>
    </source>
</evidence>
<accession>A0A2U3LP73</accession>
<feature type="transmembrane region" description="Helical" evidence="1">
    <location>
        <begin position="42"/>
        <end position="60"/>
    </location>
</feature>
<dbReference type="InterPro" id="IPR053153">
    <property type="entry name" value="APC_K+_Transporter"/>
</dbReference>
<keyword evidence="1" id="KW-1133">Transmembrane helix</keyword>
<proteinExistence type="predicted"/>
<name>A0A2U3LP73_9FIRM</name>
<keyword evidence="1" id="KW-0472">Membrane</keyword>
<keyword evidence="1" id="KW-0812">Transmembrane</keyword>
<protein>
    <submittedName>
        <fullName evidence="2">Uncharacterized amino acid permease YdaO</fullName>
    </submittedName>
</protein>
<dbReference type="AlphaFoldDB" id="A0A2U3LP73"/>
<dbReference type="Proteomes" id="UP000238916">
    <property type="component" value="Unassembled WGS sequence"/>
</dbReference>
<dbReference type="PANTHER" id="PTHR47704:SF1">
    <property type="entry name" value="POTASSIUM TRANSPORTER KIMA"/>
    <property type="match status" value="1"/>
</dbReference>
<dbReference type="PANTHER" id="PTHR47704">
    <property type="entry name" value="POTASSIUM TRANSPORTER KIMA"/>
    <property type="match status" value="1"/>
</dbReference>
<evidence type="ECO:0000313" key="3">
    <source>
        <dbReference type="Proteomes" id="UP000238916"/>
    </source>
</evidence>
<evidence type="ECO:0000256" key="1">
    <source>
        <dbReference type="SAM" id="Phobius"/>
    </source>
</evidence>
<reference evidence="3" key="1">
    <citation type="submission" date="2018-02" db="EMBL/GenBank/DDBJ databases">
        <authorList>
            <person name="Hausmann B."/>
        </authorList>
    </citation>
    <scope>NUCLEOTIDE SEQUENCE [LARGE SCALE GENOMIC DNA]</scope>
    <source>
        <strain evidence="3">Peat soil MAG SbF1</strain>
    </source>
</reference>
<feature type="transmembrane region" description="Helical" evidence="1">
    <location>
        <begin position="17"/>
        <end position="36"/>
    </location>
</feature>
<gene>
    <name evidence="2" type="ORF">SBF1_6860003</name>
</gene>